<organism evidence="6 7">
    <name type="scientific">Aspergillus sclerotialis</name>
    <dbReference type="NCBI Taxonomy" id="2070753"/>
    <lineage>
        <taxon>Eukaryota</taxon>
        <taxon>Fungi</taxon>
        <taxon>Dikarya</taxon>
        <taxon>Ascomycota</taxon>
        <taxon>Pezizomycotina</taxon>
        <taxon>Eurotiomycetes</taxon>
        <taxon>Eurotiomycetidae</taxon>
        <taxon>Eurotiales</taxon>
        <taxon>Aspergillaceae</taxon>
        <taxon>Aspergillus</taxon>
        <taxon>Aspergillus subgen. Polypaecilum</taxon>
    </lineage>
</organism>
<dbReference type="GO" id="GO:0005524">
    <property type="term" value="F:ATP binding"/>
    <property type="evidence" value="ECO:0007669"/>
    <property type="project" value="UniProtKB-KW"/>
</dbReference>
<keyword evidence="7" id="KW-1185">Reference proteome</keyword>
<dbReference type="GO" id="GO:0004827">
    <property type="term" value="F:proline-tRNA ligase activity"/>
    <property type="evidence" value="ECO:0007669"/>
    <property type="project" value="InterPro"/>
</dbReference>
<keyword evidence="4 6" id="KW-0030">Aminoacyl-tRNA synthetase</keyword>
<dbReference type="GO" id="GO:0005737">
    <property type="term" value="C:cytoplasm"/>
    <property type="evidence" value="ECO:0007669"/>
    <property type="project" value="InterPro"/>
</dbReference>
<dbReference type="PROSITE" id="PS50862">
    <property type="entry name" value="AA_TRNA_LIGASE_II"/>
    <property type="match status" value="1"/>
</dbReference>
<dbReference type="OrthoDB" id="4470101at2759"/>
<evidence type="ECO:0000256" key="1">
    <source>
        <dbReference type="ARBA" id="ARBA00022598"/>
    </source>
</evidence>
<dbReference type="AlphaFoldDB" id="A0A3A2ZUG2"/>
<evidence type="ECO:0000256" key="3">
    <source>
        <dbReference type="ARBA" id="ARBA00022840"/>
    </source>
</evidence>
<reference evidence="7" key="1">
    <citation type="submission" date="2017-02" db="EMBL/GenBank/DDBJ databases">
        <authorList>
            <person name="Tafer H."/>
            <person name="Lopandic K."/>
        </authorList>
    </citation>
    <scope>NUCLEOTIDE SEQUENCE [LARGE SCALE GENOMIC DNA]</scope>
    <source>
        <strain evidence="7">CBS 366.77</strain>
    </source>
</reference>
<evidence type="ECO:0000313" key="6">
    <source>
        <dbReference type="EMBL" id="RJE26798.1"/>
    </source>
</evidence>
<dbReference type="InterPro" id="IPR004499">
    <property type="entry name" value="Pro-tRNA-ligase_IIa_arc-type"/>
</dbReference>
<evidence type="ECO:0000259" key="5">
    <source>
        <dbReference type="PROSITE" id="PS50862"/>
    </source>
</evidence>
<dbReference type="STRING" id="2070753.A0A3A2ZUG2"/>
<accession>A0A3A2ZUG2</accession>
<dbReference type="InterPro" id="IPR006195">
    <property type="entry name" value="aa-tRNA-synth_II"/>
</dbReference>
<comment type="caution">
    <text evidence="6">The sequence shown here is derived from an EMBL/GenBank/DDBJ whole genome shotgun (WGS) entry which is preliminary data.</text>
</comment>
<name>A0A3A2ZUG2_9EURO</name>
<dbReference type="Pfam" id="PF00587">
    <property type="entry name" value="tRNA-synt_2b"/>
    <property type="match status" value="1"/>
</dbReference>
<dbReference type="SUPFAM" id="SSF55681">
    <property type="entry name" value="Class II aaRS and biotin synthetases"/>
    <property type="match status" value="1"/>
</dbReference>
<proteinExistence type="predicted"/>
<dbReference type="InterPro" id="IPR002314">
    <property type="entry name" value="aa-tRNA-synt_IIb"/>
</dbReference>
<dbReference type="Proteomes" id="UP000266188">
    <property type="component" value="Unassembled WGS sequence"/>
</dbReference>
<evidence type="ECO:0000313" key="7">
    <source>
        <dbReference type="Proteomes" id="UP000266188"/>
    </source>
</evidence>
<dbReference type="SUPFAM" id="SSF52954">
    <property type="entry name" value="Class II aaRS ABD-related"/>
    <property type="match status" value="1"/>
</dbReference>
<keyword evidence="1" id="KW-0436">Ligase</keyword>
<feature type="domain" description="Aminoacyl-transfer RNA synthetases class-II family profile" evidence="5">
    <location>
        <begin position="46"/>
        <end position="339"/>
    </location>
</feature>
<dbReference type="PANTHER" id="PTHR43382:SF2">
    <property type="entry name" value="BIFUNCTIONAL GLUTAMATE_PROLINE--TRNA LIGASE"/>
    <property type="match status" value="1"/>
</dbReference>
<protein>
    <submittedName>
        <fullName evidence="6">Prolyl-tRNA synthetase</fullName>
    </submittedName>
</protein>
<dbReference type="PANTHER" id="PTHR43382">
    <property type="entry name" value="PROLYL-TRNA SYNTHETASE"/>
    <property type="match status" value="1"/>
</dbReference>
<evidence type="ECO:0000256" key="4">
    <source>
        <dbReference type="ARBA" id="ARBA00023146"/>
    </source>
</evidence>
<keyword evidence="2" id="KW-0547">Nucleotide-binding</keyword>
<dbReference type="GO" id="GO:0017101">
    <property type="term" value="C:aminoacyl-tRNA synthetase multienzyme complex"/>
    <property type="evidence" value="ECO:0007669"/>
    <property type="project" value="TreeGrafter"/>
</dbReference>
<dbReference type="EMBL" id="MVGC01000014">
    <property type="protein sequence ID" value="RJE26798.1"/>
    <property type="molecule type" value="Genomic_DNA"/>
</dbReference>
<dbReference type="InterPro" id="IPR045864">
    <property type="entry name" value="aa-tRNA-synth_II/BPL/LPL"/>
</dbReference>
<dbReference type="GO" id="GO:0006433">
    <property type="term" value="P:prolyl-tRNA aminoacylation"/>
    <property type="evidence" value="ECO:0007669"/>
    <property type="project" value="InterPro"/>
</dbReference>
<sequence length="339" mass="39287">MSATHRKYALATLAPKIDYLKEDNFAEWYKEVLMKSDMIDHTETYGSYILKPASYKIWSRIQNFINEHMSGMGVQNFSFPLLPFDNPKHQSQDDGTKTRNTNRPTPESIIYPYFKQWIKSHWDLPFRLNQWNTGFKWEQDPLPLLRDREFLQQEAHTAHLTQQDASYEIQEVIDFYVSLYQDILAVPVLKGRKSRRNSKADDIDNTIIMAYIPTTGKCIDGAVARGLGQKINMEHKITVNDPSTKEDPAYLHVWQNTWTLSTRAIGLMTATHSDNRGLIVPPRVAPIHMVIIPNRVSQFKDSRKAIEEVDRIISRLRSVGVHATLDLQENHSPGFRLYE</sequence>
<evidence type="ECO:0000256" key="2">
    <source>
        <dbReference type="ARBA" id="ARBA00022741"/>
    </source>
</evidence>
<keyword evidence="3" id="KW-0067">ATP-binding</keyword>
<gene>
    <name evidence="6" type="ORF">PHISCL_00823</name>
</gene>
<dbReference type="Gene3D" id="3.30.930.10">
    <property type="entry name" value="Bira Bifunctional Protein, Domain 2"/>
    <property type="match status" value="1"/>
</dbReference>
<dbReference type="InterPro" id="IPR036621">
    <property type="entry name" value="Anticodon-bd_dom_sf"/>
</dbReference>
<dbReference type="Gene3D" id="3.40.50.800">
    <property type="entry name" value="Anticodon-binding domain"/>
    <property type="match status" value="1"/>
</dbReference>